<reference evidence="1 2" key="1">
    <citation type="journal article" date="2022" name="New Phytol.">
        <title>Ecological generalism drives hyperdiversity of secondary metabolite gene clusters in xylarialean endophytes.</title>
        <authorList>
            <person name="Franco M.E.E."/>
            <person name="Wisecaver J.H."/>
            <person name="Arnold A.E."/>
            <person name="Ju Y.M."/>
            <person name="Slot J.C."/>
            <person name="Ahrendt S."/>
            <person name="Moore L.P."/>
            <person name="Eastman K.E."/>
            <person name="Scott K."/>
            <person name="Konkel Z."/>
            <person name="Mondo S.J."/>
            <person name="Kuo A."/>
            <person name="Hayes R.D."/>
            <person name="Haridas S."/>
            <person name="Andreopoulos B."/>
            <person name="Riley R."/>
            <person name="LaButti K."/>
            <person name="Pangilinan J."/>
            <person name="Lipzen A."/>
            <person name="Amirebrahimi M."/>
            <person name="Yan J."/>
            <person name="Adam C."/>
            <person name="Keymanesh K."/>
            <person name="Ng V."/>
            <person name="Louie K."/>
            <person name="Northen T."/>
            <person name="Drula E."/>
            <person name="Henrissat B."/>
            <person name="Hsieh H.M."/>
            <person name="Youens-Clark K."/>
            <person name="Lutzoni F."/>
            <person name="Miadlikowska J."/>
            <person name="Eastwood D.C."/>
            <person name="Hamelin R.C."/>
            <person name="Grigoriev I.V."/>
            <person name="U'Ren J.M."/>
        </authorList>
    </citation>
    <scope>NUCLEOTIDE SEQUENCE [LARGE SCALE GENOMIC DNA]</scope>
    <source>
        <strain evidence="1 2">CBS 119005</strain>
    </source>
</reference>
<protein>
    <submittedName>
        <fullName evidence="1">Guanine deaminase</fullName>
    </submittedName>
</protein>
<dbReference type="EMBL" id="MU393436">
    <property type="protein sequence ID" value="KAI4868685.1"/>
    <property type="molecule type" value="Genomic_DNA"/>
</dbReference>
<keyword evidence="2" id="KW-1185">Reference proteome</keyword>
<organism evidence="1 2">
    <name type="scientific">Hypoxylon rubiginosum</name>
    <dbReference type="NCBI Taxonomy" id="110542"/>
    <lineage>
        <taxon>Eukaryota</taxon>
        <taxon>Fungi</taxon>
        <taxon>Dikarya</taxon>
        <taxon>Ascomycota</taxon>
        <taxon>Pezizomycotina</taxon>
        <taxon>Sordariomycetes</taxon>
        <taxon>Xylariomycetidae</taxon>
        <taxon>Xylariales</taxon>
        <taxon>Hypoxylaceae</taxon>
        <taxon>Hypoxylon</taxon>
    </lineage>
</organism>
<evidence type="ECO:0000313" key="2">
    <source>
        <dbReference type="Proteomes" id="UP001497700"/>
    </source>
</evidence>
<comment type="caution">
    <text evidence="1">The sequence shown here is derived from an EMBL/GenBank/DDBJ whole genome shotgun (WGS) entry which is preliminary data.</text>
</comment>
<sequence>MASSHHKKNQIFLGTFIHSVKLGELQYMHDMAVCVDKFGKIVAVEPQRDLENVMENVKETLCQKLAWDAHDLAVTIAKEGQFFFPGFIDTHIHAPQYPNAGIFGKSTLLDWLNKYTFPMESSLASLPKARRVYASCIRRTLAHGTTTAAYYATLHVEPTNLLADLCLAAGQRAFVGRVCMDDRDVNPAYYRDESADEALARTRAAVDHVRAIDPAFALVSPILTPRFAPSCTRECMARLGALRRSYGGGGDVEELPVQTHIAENAAELALVKAMFPECDSYADVYDRHGLLGARTVLGHAVHLTDAEISLVARRGAGVAHCPCSNSALTSGEAPVRRLLDAGVGVGLGTDVSGGYSASVLEAARQAALVSNHRAMPVGKWADVPDGERERARLSVEEVLHLATRGGAGVLGLGARVGGFDVGLEWDAQLVGLGLVAERPDVEHEYEHGHGHHGTRATDRGNVDIFGWETWEERVAKWVFGGDDRNVKKVWVRGRLVHERE</sequence>
<evidence type="ECO:0000313" key="1">
    <source>
        <dbReference type="EMBL" id="KAI4868685.1"/>
    </source>
</evidence>
<accession>A0ACB9ZD02</accession>
<dbReference type="Proteomes" id="UP001497700">
    <property type="component" value="Unassembled WGS sequence"/>
</dbReference>
<name>A0ACB9ZD02_9PEZI</name>
<proteinExistence type="predicted"/>
<gene>
    <name evidence="1" type="ORF">F4820DRAFT_444861</name>
</gene>